<dbReference type="OrthoDB" id="9792137at2"/>
<dbReference type="UniPathway" id="UPA00394"/>
<dbReference type="Proteomes" id="UP000062912">
    <property type="component" value="Unassembled WGS sequence"/>
</dbReference>
<dbReference type="Pfam" id="PF01557">
    <property type="entry name" value="FAA_hydrolase"/>
    <property type="match status" value="1"/>
</dbReference>
<organism evidence="3 4">
    <name type="scientific">Burkholderia pseudomultivorans</name>
    <dbReference type="NCBI Taxonomy" id="1207504"/>
    <lineage>
        <taxon>Bacteria</taxon>
        <taxon>Pseudomonadati</taxon>
        <taxon>Pseudomonadota</taxon>
        <taxon>Betaproteobacteria</taxon>
        <taxon>Burkholderiales</taxon>
        <taxon>Burkholderiaceae</taxon>
        <taxon>Burkholderia</taxon>
        <taxon>Burkholderia cepacia complex</taxon>
    </lineage>
</organism>
<gene>
    <name evidence="3" type="ORF">WT56_18805</name>
</gene>
<dbReference type="InterPro" id="IPR036663">
    <property type="entry name" value="Fumarylacetoacetase_C_sf"/>
</dbReference>
<reference evidence="3 4" key="1">
    <citation type="submission" date="2015-11" db="EMBL/GenBank/DDBJ databases">
        <title>Expanding the genomic diversity of Burkholderia species for the development of highly accurate diagnostics.</title>
        <authorList>
            <person name="Sahl J."/>
            <person name="Keim P."/>
            <person name="Wagner D."/>
        </authorList>
    </citation>
    <scope>NUCLEOTIDE SEQUENCE [LARGE SCALE GENOMIC DNA]</scope>
    <source>
        <strain evidence="3 4">MSMB368WGS</strain>
    </source>
</reference>
<dbReference type="Gene3D" id="3.90.850.10">
    <property type="entry name" value="Fumarylacetoacetase-like, C-terminal domain"/>
    <property type="match status" value="1"/>
</dbReference>
<dbReference type="RefSeq" id="WP_060242943.1">
    <property type="nucleotide sequence ID" value="NZ_LPJR01000039.1"/>
</dbReference>
<dbReference type="GO" id="GO:0008684">
    <property type="term" value="F:2-oxopent-4-enoate hydratase activity"/>
    <property type="evidence" value="ECO:0007669"/>
    <property type="project" value="TreeGrafter"/>
</dbReference>
<dbReference type="GO" id="GO:0005737">
    <property type="term" value="C:cytoplasm"/>
    <property type="evidence" value="ECO:0007669"/>
    <property type="project" value="TreeGrafter"/>
</dbReference>
<protein>
    <submittedName>
        <fullName evidence="3">2-keto-4-pentenoate hydratase</fullName>
    </submittedName>
</protein>
<sequence>MPDHFDHAAIIAAAKALRDARESRAPIAPISERFGIVGLDAAYAVAERNNAVRISEGRRVVGKKIGLTSVAVQQQLRVDQPDFGVLFDDMEYLDGDEVPLSRLMQPKIEAEVAFVVGRDIADEVPSYGQVLSALAYALPALEIVDSAISDWRIALEDTVADNASCGLYVLGTQPVSLGGISLREVGMLMSRDGTTVSTGSGAACLGHPLRAVYWLARMMTQRGQILREGDVILSGALGPMVPVSAGDAIHAQIGALGSVSCRIG</sequence>
<evidence type="ECO:0000256" key="1">
    <source>
        <dbReference type="ARBA" id="ARBA00023239"/>
    </source>
</evidence>
<proteinExistence type="predicted"/>
<dbReference type="InterPro" id="IPR011234">
    <property type="entry name" value="Fumarylacetoacetase-like_C"/>
</dbReference>
<dbReference type="GO" id="GO:0019628">
    <property type="term" value="P:urate catabolic process"/>
    <property type="evidence" value="ECO:0007669"/>
    <property type="project" value="UniProtKB-UniPathway"/>
</dbReference>
<dbReference type="InterPro" id="IPR050772">
    <property type="entry name" value="Hydratase-Decarb/MhpD_sf"/>
</dbReference>
<evidence type="ECO:0000259" key="2">
    <source>
        <dbReference type="Pfam" id="PF01557"/>
    </source>
</evidence>
<dbReference type="EMBL" id="LPJR01000039">
    <property type="protein sequence ID" value="KWF27843.1"/>
    <property type="molecule type" value="Genomic_DNA"/>
</dbReference>
<dbReference type="SUPFAM" id="SSF56529">
    <property type="entry name" value="FAH"/>
    <property type="match status" value="1"/>
</dbReference>
<accession>A0A132EER6</accession>
<dbReference type="PANTHER" id="PTHR30143">
    <property type="entry name" value="ACID HYDRATASE"/>
    <property type="match status" value="1"/>
</dbReference>
<comment type="caution">
    <text evidence="3">The sequence shown here is derived from an EMBL/GenBank/DDBJ whole genome shotgun (WGS) entry which is preliminary data.</text>
</comment>
<evidence type="ECO:0000313" key="4">
    <source>
        <dbReference type="Proteomes" id="UP000062912"/>
    </source>
</evidence>
<feature type="domain" description="Fumarylacetoacetase-like C-terminal" evidence="2">
    <location>
        <begin position="85"/>
        <end position="263"/>
    </location>
</feature>
<keyword evidence="1" id="KW-0456">Lyase</keyword>
<dbReference type="AlphaFoldDB" id="A0A132EER6"/>
<dbReference type="PANTHER" id="PTHR30143:SF0">
    <property type="entry name" value="2-KETO-4-PENTENOATE HYDRATASE"/>
    <property type="match status" value="1"/>
</dbReference>
<evidence type="ECO:0000313" key="3">
    <source>
        <dbReference type="EMBL" id="KWF27843.1"/>
    </source>
</evidence>
<name>A0A132EER6_9BURK</name>